<keyword evidence="3" id="KW-1185">Reference proteome</keyword>
<dbReference type="AlphaFoldDB" id="A0A2V1HTC3"/>
<accession>A0A2V1HTC3</accession>
<feature type="domain" description="VOC" evidence="1">
    <location>
        <begin position="1"/>
        <end position="93"/>
    </location>
</feature>
<dbReference type="Proteomes" id="UP000244893">
    <property type="component" value="Unassembled WGS sequence"/>
</dbReference>
<evidence type="ECO:0000259" key="1">
    <source>
        <dbReference type="PROSITE" id="PS51819"/>
    </source>
</evidence>
<comment type="caution">
    <text evidence="2">The sequence shown here is derived from an EMBL/GenBank/DDBJ whole genome shotgun (WGS) entry which is preliminary data.</text>
</comment>
<dbReference type="InterPro" id="IPR029068">
    <property type="entry name" value="Glyas_Bleomycin-R_OHBP_Dase"/>
</dbReference>
<reference evidence="2 3" key="1">
    <citation type="submission" date="2018-05" db="EMBL/GenBank/DDBJ databases">
        <title>Amnibacterium sp. M8JJ-5, whole genome shotgun sequence.</title>
        <authorList>
            <person name="Tuo L."/>
        </authorList>
    </citation>
    <scope>NUCLEOTIDE SEQUENCE [LARGE SCALE GENOMIC DNA]</scope>
    <source>
        <strain evidence="2 3">M8JJ-5</strain>
    </source>
</reference>
<dbReference type="EMBL" id="QEOP01000002">
    <property type="protein sequence ID" value="PVZ94922.1"/>
    <property type="molecule type" value="Genomic_DNA"/>
</dbReference>
<dbReference type="SUPFAM" id="SSF54593">
    <property type="entry name" value="Glyoxalase/Bleomycin resistance protein/Dihydroxybiphenyl dioxygenase"/>
    <property type="match status" value="1"/>
</dbReference>
<organism evidence="2 3">
    <name type="scientific">Amnibacterium flavum</name>
    <dbReference type="NCBI Taxonomy" id="2173173"/>
    <lineage>
        <taxon>Bacteria</taxon>
        <taxon>Bacillati</taxon>
        <taxon>Actinomycetota</taxon>
        <taxon>Actinomycetes</taxon>
        <taxon>Micrococcales</taxon>
        <taxon>Microbacteriaceae</taxon>
        <taxon>Amnibacterium</taxon>
    </lineage>
</organism>
<evidence type="ECO:0000313" key="3">
    <source>
        <dbReference type="Proteomes" id="UP000244893"/>
    </source>
</evidence>
<dbReference type="PROSITE" id="PS51819">
    <property type="entry name" value="VOC"/>
    <property type="match status" value="1"/>
</dbReference>
<proteinExistence type="predicted"/>
<dbReference type="InterPro" id="IPR037523">
    <property type="entry name" value="VOC_core"/>
</dbReference>
<gene>
    <name evidence="2" type="ORF">DDQ50_12235</name>
</gene>
<protein>
    <submittedName>
        <fullName evidence="2">Bleomycin resistance protein</fullName>
    </submittedName>
</protein>
<dbReference type="InterPro" id="IPR041581">
    <property type="entry name" value="Glyoxalase_6"/>
</dbReference>
<dbReference type="OrthoDB" id="9798201at2"/>
<dbReference type="Pfam" id="PF18029">
    <property type="entry name" value="Glyoxalase_6"/>
    <property type="match status" value="1"/>
</dbReference>
<sequence length="94" mass="10039">MGGEVVYRFPEDAPTYLSLHIGAAEIGLGLHPDPTRGPSQVSLWFYVDDVDALVARALAIGAVVTTAAEDQPWGERIARLVDPTGIEVIVAQIL</sequence>
<name>A0A2V1HTC3_9MICO</name>
<evidence type="ECO:0000313" key="2">
    <source>
        <dbReference type="EMBL" id="PVZ94922.1"/>
    </source>
</evidence>
<dbReference type="Gene3D" id="3.10.180.10">
    <property type="entry name" value="2,3-Dihydroxybiphenyl 1,2-Dioxygenase, domain 1"/>
    <property type="match status" value="1"/>
</dbReference>